<gene>
    <name evidence="1" type="ORF">MtrunA17_Chr8g0382961</name>
</gene>
<name>A0A396GPB8_MEDTR</name>
<dbReference type="Proteomes" id="UP000265566">
    <property type="component" value="Chromosome 8"/>
</dbReference>
<evidence type="ECO:0000313" key="1">
    <source>
        <dbReference type="EMBL" id="RHN42989.1"/>
    </source>
</evidence>
<sequence length="41" mass="4555">MFGCTVKKPKRTSGSLKAILGCLVLSQRDDDVVRFPAQNQF</sequence>
<dbReference type="AlphaFoldDB" id="A0A396GPB8"/>
<dbReference type="Gramene" id="rna49505">
    <property type="protein sequence ID" value="RHN42989.1"/>
    <property type="gene ID" value="gene49505"/>
</dbReference>
<dbReference type="EMBL" id="PSQE01000008">
    <property type="protein sequence ID" value="RHN42989.1"/>
    <property type="molecule type" value="Genomic_DNA"/>
</dbReference>
<proteinExistence type="predicted"/>
<accession>A0A396GPB8</accession>
<organism evidence="1 2">
    <name type="scientific">Medicago truncatula</name>
    <name type="common">Barrel medic</name>
    <name type="synonym">Medicago tribuloides</name>
    <dbReference type="NCBI Taxonomy" id="3880"/>
    <lineage>
        <taxon>Eukaryota</taxon>
        <taxon>Viridiplantae</taxon>
        <taxon>Streptophyta</taxon>
        <taxon>Embryophyta</taxon>
        <taxon>Tracheophyta</taxon>
        <taxon>Spermatophyta</taxon>
        <taxon>Magnoliopsida</taxon>
        <taxon>eudicotyledons</taxon>
        <taxon>Gunneridae</taxon>
        <taxon>Pentapetalae</taxon>
        <taxon>rosids</taxon>
        <taxon>fabids</taxon>
        <taxon>Fabales</taxon>
        <taxon>Fabaceae</taxon>
        <taxon>Papilionoideae</taxon>
        <taxon>50 kb inversion clade</taxon>
        <taxon>NPAAA clade</taxon>
        <taxon>Hologalegina</taxon>
        <taxon>IRL clade</taxon>
        <taxon>Trifolieae</taxon>
        <taxon>Medicago</taxon>
    </lineage>
</organism>
<reference evidence="2" key="1">
    <citation type="journal article" date="2018" name="Nat. Plants">
        <title>Whole-genome landscape of Medicago truncatula symbiotic genes.</title>
        <authorList>
            <person name="Pecrix Y."/>
            <person name="Staton S.E."/>
            <person name="Sallet E."/>
            <person name="Lelandais-Briere C."/>
            <person name="Moreau S."/>
            <person name="Carrere S."/>
            <person name="Blein T."/>
            <person name="Jardinaud M.F."/>
            <person name="Latrasse D."/>
            <person name="Zouine M."/>
            <person name="Zahm M."/>
            <person name="Kreplak J."/>
            <person name="Mayjonade B."/>
            <person name="Satge C."/>
            <person name="Perez M."/>
            <person name="Cauet S."/>
            <person name="Marande W."/>
            <person name="Chantry-Darmon C."/>
            <person name="Lopez-Roques C."/>
            <person name="Bouchez O."/>
            <person name="Berard A."/>
            <person name="Debelle F."/>
            <person name="Munos S."/>
            <person name="Bendahmane A."/>
            <person name="Berges H."/>
            <person name="Niebel A."/>
            <person name="Buitink J."/>
            <person name="Frugier F."/>
            <person name="Benhamed M."/>
            <person name="Crespi M."/>
            <person name="Gouzy J."/>
            <person name="Gamas P."/>
        </authorList>
    </citation>
    <scope>NUCLEOTIDE SEQUENCE [LARGE SCALE GENOMIC DNA]</scope>
    <source>
        <strain evidence="2">cv. Jemalong A17</strain>
    </source>
</reference>
<comment type="caution">
    <text evidence="1">The sequence shown here is derived from an EMBL/GenBank/DDBJ whole genome shotgun (WGS) entry which is preliminary data.</text>
</comment>
<evidence type="ECO:0000313" key="2">
    <source>
        <dbReference type="Proteomes" id="UP000265566"/>
    </source>
</evidence>
<protein>
    <submittedName>
        <fullName evidence="1">Uncharacterized protein</fullName>
    </submittedName>
</protein>